<dbReference type="PANTHER" id="PTHR46148">
    <property type="entry name" value="CHROMO DOMAIN-CONTAINING PROTEIN"/>
    <property type="match status" value="1"/>
</dbReference>
<accession>A0A1S4BIT9</accession>
<dbReference type="GeneID" id="107808748"/>
<evidence type="ECO:0000313" key="3">
    <source>
        <dbReference type="RefSeq" id="XP_016488800.1"/>
    </source>
</evidence>
<dbReference type="Proteomes" id="UP000790787">
    <property type="component" value="Chromosome 13"/>
</dbReference>
<dbReference type="Pfam" id="PF24626">
    <property type="entry name" value="SH3_Tf2-1"/>
    <property type="match status" value="1"/>
</dbReference>
<dbReference type="KEGG" id="nta:107808748"/>
<protein>
    <submittedName>
        <fullName evidence="3">Uncharacterized protein LOC107808748</fullName>
    </submittedName>
</protein>
<keyword evidence="2" id="KW-1185">Reference proteome</keyword>
<dbReference type="OrthoDB" id="1299592at2759"/>
<sequence length="102" mass="11642">MVGEKVLLTVSPMNGVMHFGKKVKLSARFIGPFEIFERAGEVAYRLAFLPSLSGVHLAFHVSMLWKYHEDNSHVYDFSTVQLDENLAYEEEPVAILAREVRM</sequence>
<dbReference type="PANTHER" id="PTHR46148:SF60">
    <property type="entry name" value="CHROMO DOMAIN-CONTAINING PROTEIN"/>
    <property type="match status" value="1"/>
</dbReference>
<dbReference type="InterPro" id="IPR056924">
    <property type="entry name" value="SH3_Tf2-1"/>
</dbReference>
<evidence type="ECO:0000259" key="1">
    <source>
        <dbReference type="Pfam" id="PF24626"/>
    </source>
</evidence>
<reference evidence="2" key="1">
    <citation type="journal article" date="2014" name="Nat. Commun.">
        <title>The tobacco genome sequence and its comparison with those of tomato and potato.</title>
        <authorList>
            <person name="Sierro N."/>
            <person name="Battey J.N."/>
            <person name="Ouadi S."/>
            <person name="Bakaher N."/>
            <person name="Bovet L."/>
            <person name="Willig A."/>
            <person name="Goepfert S."/>
            <person name="Peitsch M.C."/>
            <person name="Ivanov N.V."/>
        </authorList>
    </citation>
    <scope>NUCLEOTIDE SEQUENCE [LARGE SCALE GENOMIC DNA]</scope>
</reference>
<organism evidence="2 3">
    <name type="scientific">Nicotiana tabacum</name>
    <name type="common">Common tobacco</name>
    <dbReference type="NCBI Taxonomy" id="4097"/>
    <lineage>
        <taxon>Eukaryota</taxon>
        <taxon>Viridiplantae</taxon>
        <taxon>Streptophyta</taxon>
        <taxon>Embryophyta</taxon>
        <taxon>Tracheophyta</taxon>
        <taxon>Spermatophyta</taxon>
        <taxon>Magnoliopsida</taxon>
        <taxon>eudicotyledons</taxon>
        <taxon>Gunneridae</taxon>
        <taxon>Pentapetalae</taxon>
        <taxon>asterids</taxon>
        <taxon>lamiids</taxon>
        <taxon>Solanales</taxon>
        <taxon>Solanaceae</taxon>
        <taxon>Nicotianoideae</taxon>
        <taxon>Nicotianeae</taxon>
        <taxon>Nicotiana</taxon>
    </lineage>
</organism>
<dbReference type="PaxDb" id="4097-A0A1S4BIT9"/>
<dbReference type="AlphaFoldDB" id="A0A1S4BIT9"/>
<dbReference type="RefSeq" id="XP_016488800.1">
    <property type="nucleotide sequence ID" value="XM_016633314.1"/>
</dbReference>
<feature type="domain" description="Tf2-1-like SH3-like" evidence="1">
    <location>
        <begin position="3"/>
        <end position="68"/>
    </location>
</feature>
<gene>
    <name evidence="3" type="primary">LOC107808748</name>
</gene>
<evidence type="ECO:0000313" key="2">
    <source>
        <dbReference type="Proteomes" id="UP000790787"/>
    </source>
</evidence>
<dbReference type="OMA" id="HEDNSHV"/>
<reference evidence="3" key="2">
    <citation type="submission" date="2025-08" db="UniProtKB">
        <authorList>
            <consortium name="RefSeq"/>
        </authorList>
    </citation>
    <scope>IDENTIFICATION</scope>
    <source>
        <tissue evidence="3">Leaf</tissue>
    </source>
</reference>
<name>A0A1S4BIT9_TOBAC</name>
<proteinExistence type="predicted"/>